<evidence type="ECO:0000313" key="1">
    <source>
        <dbReference type="EMBL" id="QOX64047.1"/>
    </source>
</evidence>
<protein>
    <submittedName>
        <fullName evidence="1">Cation transporter</fullName>
    </submittedName>
</protein>
<organism evidence="1 2">
    <name type="scientific">Anoxybacterium hadale</name>
    <dbReference type="NCBI Taxonomy" id="3408580"/>
    <lineage>
        <taxon>Bacteria</taxon>
        <taxon>Bacillati</taxon>
        <taxon>Bacillota</taxon>
        <taxon>Clostridia</taxon>
        <taxon>Peptostreptococcales</taxon>
        <taxon>Anaerovoracaceae</taxon>
        <taxon>Anoxybacterium</taxon>
    </lineage>
</organism>
<keyword evidence="2" id="KW-1185">Reference proteome</keyword>
<evidence type="ECO:0000313" key="2">
    <source>
        <dbReference type="Proteomes" id="UP000594014"/>
    </source>
</evidence>
<name>A0ACD1ACA7_9FIRM</name>
<sequence length="316" mass="35234">MNQKDQKRIQIEKKALGISLYGSVFFVFAEGIMAIFTGSQSILMDAVYGGADLIMVIVSIRIVPLLYRPMTEKHPFGFSQVEAIFITIKGAMLTAVTVGLVLNNIQIILRGGNHVEFTWVAAFELAAAVISGGILYALIQKNRKLDSLMVHTEINAWIIDTVASMGLALAFVLPALIQTEWMHEFAPYLDQAVAITLSALILPVPIKTMLAGLRDVFLLAPDEASLDRIKEIGQTVLAPYRFEQTVYDVIKTGRKLWISIYFKSPSDTISISQIIKAHKELETVLKKEYKDLYVELIPEFEPQVLDQESQIVNSKS</sequence>
<accession>A0ACD1ACA7</accession>
<gene>
    <name evidence="1" type="ORF">FRZ06_12225</name>
</gene>
<dbReference type="Proteomes" id="UP000594014">
    <property type="component" value="Chromosome"/>
</dbReference>
<reference evidence="1" key="1">
    <citation type="submission" date="2019-08" db="EMBL/GenBank/DDBJ databases">
        <title>Genome sequence of Clostridiales bacterium MT110.</title>
        <authorList>
            <person name="Cao J."/>
        </authorList>
    </citation>
    <scope>NUCLEOTIDE SEQUENCE</scope>
    <source>
        <strain evidence="1">MT110</strain>
    </source>
</reference>
<proteinExistence type="predicted"/>
<dbReference type="EMBL" id="CP042469">
    <property type="protein sequence ID" value="QOX64047.1"/>
    <property type="molecule type" value="Genomic_DNA"/>
</dbReference>